<dbReference type="EMBL" id="JASAYQ010000005">
    <property type="protein sequence ID" value="MDP8172582.1"/>
    <property type="molecule type" value="Genomic_DNA"/>
</dbReference>
<proteinExistence type="predicted"/>
<gene>
    <name evidence="2" type="ORF">QJU93_04345</name>
</gene>
<dbReference type="Proteomes" id="UP001236239">
    <property type="component" value="Unassembled WGS sequence"/>
</dbReference>
<evidence type="ECO:0000256" key="1">
    <source>
        <dbReference type="SAM" id="Coils"/>
    </source>
</evidence>
<comment type="caution">
    <text evidence="2">The sequence shown here is derived from an EMBL/GenBank/DDBJ whole genome shotgun (WGS) entry which is preliminary data.</text>
</comment>
<feature type="coiled-coil region" evidence="1">
    <location>
        <begin position="144"/>
        <end position="171"/>
    </location>
</feature>
<sequence>MDELTQNQNAVALSAQVLTQDIAEAHEAMGMIKAFEFVEKLLTVSSLKVLSEIKNTKKYKGLQYIDNNGKVLTVSSWEQYCLACGLTHQKVNEDLRNLSDLGEDFLETSQRLGLGYREMRKLRKLPDEAKAQIIDADYSETTDKEELIEKIEDLTALYSKEKAELETKLKRKTEDYEAQGKVLANKNEQINRLDIELEKKKKWIENLPADKKGGELRDETNDIAYRAEAVIRGQLHNAFKTLTEHTAESGICHKQFMVGVLASIELAVNELRDCHCVPDVATGSHRPEWLDFKEGDTSLGEQLAAIENS</sequence>
<organism evidence="2 3">
    <name type="scientific">Phocoenobacter skyensis</name>
    <dbReference type="NCBI Taxonomy" id="97481"/>
    <lineage>
        <taxon>Bacteria</taxon>
        <taxon>Pseudomonadati</taxon>
        <taxon>Pseudomonadota</taxon>
        <taxon>Gammaproteobacteria</taxon>
        <taxon>Pasteurellales</taxon>
        <taxon>Pasteurellaceae</taxon>
        <taxon>Phocoenobacter</taxon>
    </lineage>
</organism>
<name>A0AAJ6N991_9PAST</name>
<keyword evidence="1" id="KW-0175">Coiled coil</keyword>
<accession>A0AAJ6N991</accession>
<dbReference type="AlphaFoldDB" id="A0AAJ6N991"/>
<evidence type="ECO:0000313" key="3">
    <source>
        <dbReference type="Proteomes" id="UP001236239"/>
    </source>
</evidence>
<evidence type="ECO:0000313" key="2">
    <source>
        <dbReference type="EMBL" id="MDP8172582.1"/>
    </source>
</evidence>
<reference evidence="2" key="1">
    <citation type="journal article" date="2023" name="Front. Microbiol.">
        <title>Phylogeography and host specificity of Pasteurellaceae pathogenic to sea-farmed fish in the north-east Atlantic.</title>
        <authorList>
            <person name="Gulla S."/>
            <person name="Colquhoun D.J."/>
            <person name="Olsen A.B."/>
            <person name="Spilsberg B."/>
            <person name="Lagesen K."/>
            <person name="Aakesson C.P."/>
            <person name="Strom S."/>
            <person name="Manji F."/>
            <person name="Birkbeck T.H."/>
            <person name="Nilsen H.K."/>
        </authorList>
    </citation>
    <scope>NUCLEOTIDE SEQUENCE</scope>
    <source>
        <strain evidence="2">TW16_20</strain>
    </source>
</reference>
<protein>
    <submittedName>
        <fullName evidence="2">Uncharacterized protein</fullName>
    </submittedName>
</protein>
<dbReference type="RefSeq" id="WP_306375194.1">
    <property type="nucleotide sequence ID" value="NZ_JASAYL010000008.1"/>
</dbReference>